<keyword evidence="7" id="KW-0472">Membrane</keyword>
<accession>A0A495JE38</accession>
<feature type="compositionally biased region" description="Low complexity" evidence="6">
    <location>
        <begin position="144"/>
        <end position="160"/>
    </location>
</feature>
<dbReference type="RefSeq" id="WP_170208482.1">
    <property type="nucleotide sequence ID" value="NZ_RBKT01000001.1"/>
</dbReference>
<name>A0A495JE38_9ACTN</name>
<dbReference type="SUPFAM" id="SSF52743">
    <property type="entry name" value="Subtilisin-like"/>
    <property type="match status" value="1"/>
</dbReference>
<reference evidence="10 11" key="1">
    <citation type="submission" date="2018-10" db="EMBL/GenBank/DDBJ databases">
        <title>Sequencing the genomes of 1000 actinobacteria strains.</title>
        <authorList>
            <person name="Klenk H.-P."/>
        </authorList>
    </citation>
    <scope>NUCLEOTIDE SEQUENCE [LARGE SCALE GENOMIC DNA]</scope>
    <source>
        <strain evidence="10 11">DSM 45175</strain>
    </source>
</reference>
<dbReference type="CDD" id="cd00118">
    <property type="entry name" value="LysM"/>
    <property type="match status" value="1"/>
</dbReference>
<evidence type="ECO:0000256" key="3">
    <source>
        <dbReference type="ARBA" id="ARBA00022801"/>
    </source>
</evidence>
<evidence type="ECO:0000256" key="6">
    <source>
        <dbReference type="SAM" id="MobiDB-lite"/>
    </source>
</evidence>
<dbReference type="InterPro" id="IPR000209">
    <property type="entry name" value="Peptidase_S8/S53_dom"/>
</dbReference>
<keyword evidence="8" id="KW-0732">Signal</keyword>
<evidence type="ECO:0000256" key="8">
    <source>
        <dbReference type="SAM" id="SignalP"/>
    </source>
</evidence>
<dbReference type="PROSITE" id="PS51892">
    <property type="entry name" value="SUBTILASE"/>
    <property type="match status" value="1"/>
</dbReference>
<feature type="region of interest" description="Disordered" evidence="6">
    <location>
        <begin position="511"/>
        <end position="531"/>
    </location>
</feature>
<keyword evidence="4" id="KW-0720">Serine protease</keyword>
<dbReference type="Pfam" id="PF00082">
    <property type="entry name" value="Peptidase_S8"/>
    <property type="match status" value="1"/>
</dbReference>
<dbReference type="AlphaFoldDB" id="A0A495JE38"/>
<dbReference type="Proteomes" id="UP000277671">
    <property type="component" value="Unassembled WGS sequence"/>
</dbReference>
<dbReference type="InterPro" id="IPR050131">
    <property type="entry name" value="Peptidase_S8_subtilisin-like"/>
</dbReference>
<dbReference type="PANTHER" id="PTHR43806:SF11">
    <property type="entry name" value="CEREVISIN-RELATED"/>
    <property type="match status" value="1"/>
</dbReference>
<dbReference type="InterPro" id="IPR036852">
    <property type="entry name" value="Peptidase_S8/S53_dom_sf"/>
</dbReference>
<proteinExistence type="inferred from homology"/>
<evidence type="ECO:0000256" key="1">
    <source>
        <dbReference type="ARBA" id="ARBA00011073"/>
    </source>
</evidence>
<protein>
    <submittedName>
        <fullName evidence="10">Subtilase family protein</fullName>
    </submittedName>
</protein>
<comment type="similarity">
    <text evidence="1 5">Belongs to the peptidase S8 family.</text>
</comment>
<feature type="signal peptide" evidence="8">
    <location>
        <begin position="1"/>
        <end position="21"/>
    </location>
</feature>
<keyword evidence="7" id="KW-1133">Transmembrane helix</keyword>
<comment type="caution">
    <text evidence="5">Lacks conserved residue(s) required for the propagation of feature annotation.</text>
</comment>
<gene>
    <name evidence="10" type="ORF">BDK92_0877</name>
</gene>
<feature type="domain" description="Peptidase S8/S53" evidence="9">
    <location>
        <begin position="203"/>
        <end position="435"/>
    </location>
</feature>
<dbReference type="GO" id="GO:0006508">
    <property type="term" value="P:proteolysis"/>
    <property type="evidence" value="ECO:0007669"/>
    <property type="project" value="UniProtKB-KW"/>
</dbReference>
<organism evidence="10 11">
    <name type="scientific">Micromonospora pisi</name>
    <dbReference type="NCBI Taxonomy" id="589240"/>
    <lineage>
        <taxon>Bacteria</taxon>
        <taxon>Bacillati</taxon>
        <taxon>Actinomycetota</taxon>
        <taxon>Actinomycetes</taxon>
        <taxon>Micromonosporales</taxon>
        <taxon>Micromonosporaceae</taxon>
        <taxon>Micromonospora</taxon>
    </lineage>
</organism>
<dbReference type="InterPro" id="IPR015500">
    <property type="entry name" value="Peptidase_S8_subtilisin-rel"/>
</dbReference>
<dbReference type="EMBL" id="RBKT01000001">
    <property type="protein sequence ID" value="RKR86634.1"/>
    <property type="molecule type" value="Genomic_DNA"/>
</dbReference>
<evidence type="ECO:0000256" key="2">
    <source>
        <dbReference type="ARBA" id="ARBA00022670"/>
    </source>
</evidence>
<feature type="compositionally biased region" description="Basic and acidic residues" evidence="6">
    <location>
        <begin position="518"/>
        <end position="531"/>
    </location>
</feature>
<feature type="chain" id="PRO_5038960644" evidence="8">
    <location>
        <begin position="22"/>
        <end position="531"/>
    </location>
</feature>
<feature type="transmembrane region" description="Helical" evidence="7">
    <location>
        <begin position="474"/>
        <end position="495"/>
    </location>
</feature>
<dbReference type="PANTHER" id="PTHR43806">
    <property type="entry name" value="PEPTIDASE S8"/>
    <property type="match status" value="1"/>
</dbReference>
<evidence type="ECO:0000256" key="7">
    <source>
        <dbReference type="SAM" id="Phobius"/>
    </source>
</evidence>
<comment type="caution">
    <text evidence="10">The sequence shown here is derived from an EMBL/GenBank/DDBJ whole genome shotgun (WGS) entry which is preliminary data.</text>
</comment>
<keyword evidence="2" id="KW-0645">Protease</keyword>
<evidence type="ECO:0000256" key="4">
    <source>
        <dbReference type="ARBA" id="ARBA00022825"/>
    </source>
</evidence>
<evidence type="ECO:0000313" key="11">
    <source>
        <dbReference type="Proteomes" id="UP000277671"/>
    </source>
</evidence>
<keyword evidence="3" id="KW-0378">Hydrolase</keyword>
<keyword evidence="7" id="KW-0812">Transmembrane</keyword>
<dbReference type="PRINTS" id="PR00723">
    <property type="entry name" value="SUBTILISIN"/>
</dbReference>
<feature type="region of interest" description="Disordered" evidence="6">
    <location>
        <begin position="123"/>
        <end position="187"/>
    </location>
</feature>
<evidence type="ECO:0000259" key="9">
    <source>
        <dbReference type="Pfam" id="PF00082"/>
    </source>
</evidence>
<sequence length="531" mass="53588">MTGPLARVALTGLAALTAVTAASTLAVTEFRAAQAAPAGPEVEPYVLYYTVQASYQGKPETLWTIAARFLGDAERAGEILELNTGRRQPDGGRLTDPGRLNGGWHLVLPWDAIGTGLRHGVLPSAAATPSPPKAANPGSAPGRGETPGVPVGPQPGAGRPTGSGSPVSDRSHCRPTIVAAPPDNSTWGQRLVAPERVWRTTTGAGVRVAVIDSGVAAGRPELGDRLGRGADIVSGNGLGDTDCVGSGTALAGIVAADDGAGGAQVGVAPKAVIIPVRLVDRGVAASPPAAVTAIQVAVATGAKVILLGASVDVTDRTVRSAVDEAIGRDVLVVAPAPAGKSTVAPAEGLVRVGGLRRDQRPTSDYPVGSVDLLAPATEVRSIGAVGTGSYVATGTEYAAAFVAGAAALVRSAHPGFSAGQIGRQLISTAARGADAGQGSVGRLDPYAAVIRPLVDGELPGTVVERSGRSQPVSWPAVLAVLAAIGTLLAAGWLWGRYRTARTRRRLAVEQADDPFAGRPDDADHLVRSGQP</sequence>
<evidence type="ECO:0000256" key="5">
    <source>
        <dbReference type="PROSITE-ProRule" id="PRU01240"/>
    </source>
</evidence>
<evidence type="ECO:0000313" key="10">
    <source>
        <dbReference type="EMBL" id="RKR86634.1"/>
    </source>
</evidence>
<dbReference type="Gene3D" id="3.40.50.200">
    <property type="entry name" value="Peptidase S8/S53 domain"/>
    <property type="match status" value="1"/>
</dbReference>
<keyword evidence="11" id="KW-1185">Reference proteome</keyword>
<dbReference type="InterPro" id="IPR018392">
    <property type="entry name" value="LysM"/>
</dbReference>
<dbReference type="GO" id="GO:0004252">
    <property type="term" value="F:serine-type endopeptidase activity"/>
    <property type="evidence" value="ECO:0007669"/>
    <property type="project" value="InterPro"/>
</dbReference>